<reference evidence="2" key="1">
    <citation type="submission" date="2019-04" db="EMBL/GenBank/DDBJ databases">
        <authorList>
            <person name="Alioto T."/>
            <person name="Alioto T."/>
        </authorList>
    </citation>
    <scope>NUCLEOTIDE SEQUENCE [LARGE SCALE GENOMIC DNA]</scope>
</reference>
<sequence length="89" mass="9531">MANLLTKAAGGSQQKPMAWNKGWKTCRPEPTKLYKKGGVIQTLLAQAQDQVQLLPVPGAGPGDLLPGEMSQHPLRCRAGVTARANPWAE</sequence>
<dbReference type="EMBL" id="CABDUW010001350">
    <property type="protein sequence ID" value="VTJ80819.1"/>
    <property type="molecule type" value="Genomic_DNA"/>
</dbReference>
<comment type="caution">
    <text evidence="2">The sequence shown here is derived from an EMBL/GenBank/DDBJ whole genome shotgun (WGS) entry which is preliminary data.</text>
</comment>
<protein>
    <submittedName>
        <fullName evidence="2">Uncharacterized protein</fullName>
    </submittedName>
</protein>
<name>A0A5E4CIF1_MARMO</name>
<evidence type="ECO:0000256" key="1">
    <source>
        <dbReference type="SAM" id="MobiDB-lite"/>
    </source>
</evidence>
<proteinExistence type="predicted"/>
<organism evidence="2 3">
    <name type="scientific">Marmota monax</name>
    <name type="common">Woodchuck</name>
    <dbReference type="NCBI Taxonomy" id="9995"/>
    <lineage>
        <taxon>Eukaryota</taxon>
        <taxon>Metazoa</taxon>
        <taxon>Chordata</taxon>
        <taxon>Craniata</taxon>
        <taxon>Vertebrata</taxon>
        <taxon>Euteleostomi</taxon>
        <taxon>Mammalia</taxon>
        <taxon>Eutheria</taxon>
        <taxon>Euarchontoglires</taxon>
        <taxon>Glires</taxon>
        <taxon>Rodentia</taxon>
        <taxon>Sciuromorpha</taxon>
        <taxon>Sciuridae</taxon>
        <taxon>Xerinae</taxon>
        <taxon>Marmotini</taxon>
        <taxon>Marmota</taxon>
    </lineage>
</organism>
<gene>
    <name evidence="2" type="ORF">MONAX_5E006965</name>
</gene>
<accession>A0A5E4CIF1</accession>
<feature type="non-terminal residue" evidence="2">
    <location>
        <position position="89"/>
    </location>
</feature>
<dbReference type="Proteomes" id="UP000335636">
    <property type="component" value="Unassembled WGS sequence"/>
</dbReference>
<dbReference type="AlphaFoldDB" id="A0A5E4CIF1"/>
<keyword evidence="3" id="KW-1185">Reference proteome</keyword>
<evidence type="ECO:0000313" key="2">
    <source>
        <dbReference type="EMBL" id="VTJ80819.1"/>
    </source>
</evidence>
<feature type="region of interest" description="Disordered" evidence="1">
    <location>
        <begin position="1"/>
        <end position="24"/>
    </location>
</feature>
<evidence type="ECO:0000313" key="3">
    <source>
        <dbReference type="Proteomes" id="UP000335636"/>
    </source>
</evidence>